<organism evidence="2">
    <name type="scientific">Verticillium alfalfae (strain VaMs.102 / ATCC MYA-4576 / FGSC 10136)</name>
    <name type="common">Verticillium wilt of alfalfa</name>
    <name type="synonym">Verticillium albo-atrum</name>
    <dbReference type="NCBI Taxonomy" id="526221"/>
    <lineage>
        <taxon>Eukaryota</taxon>
        <taxon>Fungi</taxon>
        <taxon>Dikarya</taxon>
        <taxon>Ascomycota</taxon>
        <taxon>Pezizomycotina</taxon>
        <taxon>Sordariomycetes</taxon>
        <taxon>Hypocreomycetidae</taxon>
        <taxon>Glomerellales</taxon>
        <taxon>Plectosphaerellaceae</taxon>
        <taxon>Verticillium</taxon>
    </lineage>
</organism>
<dbReference type="KEGG" id="val:VDBG_06709"/>
<reference evidence="2" key="1">
    <citation type="journal article" date="2011" name="PLoS Pathog.">
        <title>Comparative genomics yields insights into niche adaptation of plant vascular wilt pathogens.</title>
        <authorList>
            <person name="Klosterman S.J."/>
            <person name="Subbarao K.V."/>
            <person name="Kang S."/>
            <person name="Veronese P."/>
            <person name="Gold S.E."/>
            <person name="Thomma B.P.H.J."/>
            <person name="Chen Z."/>
            <person name="Henrissat B."/>
            <person name="Lee Y.-H."/>
            <person name="Park J."/>
            <person name="Garcia-Pedrajas M.D."/>
            <person name="Barbara D.J."/>
            <person name="Anchieta A."/>
            <person name="de Jonge R."/>
            <person name="Santhanam P."/>
            <person name="Maruthachalam K."/>
            <person name="Atallah Z."/>
            <person name="Amyotte S.G."/>
            <person name="Paz Z."/>
            <person name="Inderbitzin P."/>
            <person name="Hayes R.J."/>
            <person name="Heiman D.I."/>
            <person name="Young S."/>
            <person name="Zeng Q."/>
            <person name="Engels R."/>
            <person name="Galagan J."/>
            <person name="Cuomo C.A."/>
            <person name="Dobinson K.F."/>
            <person name="Ma L.-J."/>
        </authorList>
    </citation>
    <scope>NUCLEOTIDE SEQUENCE [LARGE SCALE GENOMIC DNA]</scope>
    <source>
        <strain evidence="2">VaMs.102 / ATCC MYA-4576 / FGSC 10136</strain>
    </source>
</reference>
<evidence type="ECO:0000313" key="1">
    <source>
        <dbReference type="EMBL" id="EEY20599.1"/>
    </source>
</evidence>
<dbReference type="GeneID" id="9537191"/>
<dbReference type="Proteomes" id="UP000008698">
    <property type="component" value="Unassembled WGS sequence"/>
</dbReference>
<sequence>MPRTSFQPADQESASQKWQPTSEAPIFVIRVFISTTTIKECYTTATPAVIQATMNPVDSPGEELHTARHFITSMSRILVMATIKGTLTDGLSKTSTAIKSSPPVPLKRLASPTRLCRLGSLWHHGSKKFAIDILARIQGAGMPERGLQRLDDAIKRLKYQSVASNLLYFGFGHRSLFRIMTETLSGIKLIALCACLAEVHRGGMLAMILSALWDVYEFSEEYKPSLEQFRSLVKVCSGVLSASPFPEVYRRMMDLRLPIASPEAIVQTCSEPADVAKALRGVFDITTEKHNRITVVGGFSCAFIAAISHWLFDLTTYVEDENGKVLFAPSIGECPIDPITAKVHVQYGSETTTAMIDISSTSYVIGNIRDIIALDDEESLILRSRVPWDLALSLNFGDIFLKLMKASKLLGSLLGSIARVNLALAVGERDVGDCDRKAFVNFNEASYGRGFINSVSQTFPELSSPELRQHMENAAVTTFKVAYGQVQTDLDMLRYNCKCRECRGLYRTTSSECCSARLAVTISKTVSTMSSLRIHTE</sequence>
<dbReference type="EMBL" id="DS985221">
    <property type="protein sequence ID" value="EEY20599.1"/>
    <property type="molecule type" value="Genomic_DNA"/>
</dbReference>
<dbReference type="HOGENOM" id="CLU_507347_0_0_1"/>
<dbReference type="AlphaFoldDB" id="C9SP84"/>
<protein>
    <submittedName>
        <fullName evidence="1">Predicted protein</fullName>
    </submittedName>
</protein>
<proteinExistence type="predicted"/>
<keyword evidence="2" id="KW-1185">Reference proteome</keyword>
<dbReference type="RefSeq" id="XP_003003147.1">
    <property type="nucleotide sequence ID" value="XM_003003101.1"/>
</dbReference>
<dbReference type="eggNOG" id="ENOG502S941">
    <property type="taxonomic scope" value="Eukaryota"/>
</dbReference>
<dbReference type="STRING" id="526221.C9SP84"/>
<accession>C9SP84</accession>
<evidence type="ECO:0000313" key="2">
    <source>
        <dbReference type="Proteomes" id="UP000008698"/>
    </source>
</evidence>
<dbReference type="OrthoDB" id="3344043at2759"/>
<gene>
    <name evidence="1" type="ORF">VDBG_06709</name>
</gene>
<name>C9SP84_VERA1</name>